<reference evidence="1 2" key="1">
    <citation type="submission" date="2017-02" db="EMBL/GenBank/DDBJ databases">
        <title>Legionella quilivanii strain from human: case report and whole genome sequencing analysis.</title>
        <authorList>
            <person name="Lalancette C."/>
            <person name="Leduc J.-M."/>
            <person name="Levesque S."/>
            <person name="Fournier E."/>
            <person name="Saoud J."/>
            <person name="Faucher S.P."/>
            <person name="Bernard K."/>
            <person name="Martineau C."/>
            <person name="Longtin J."/>
        </authorList>
    </citation>
    <scope>NUCLEOTIDE SEQUENCE [LARGE SCALE GENOMIC DNA]</scope>
    <source>
        <strain evidence="1 2">ID143958</strain>
    </source>
</reference>
<sequence>MSIINKIAMGRIPKAYRSVMGYYPDVILYECSQNQFESKWQQLARANYIYTDGYKLRPAGQWRYYFESFKGWLGFTNHCDEHLVQLSLRKFAYYGYLKGYRPHETIIKYPLPHRFQQLACQNRSSEVSTELQKDLLLYYRNHSFYFPQFSSGWGISPPSYFGKSFADLNLWDLIPSLDPQDSHIITQTRENLEPAFYQRYSFLNGSHYAKAVAKDYLDKAKQDKQSLFYGFTPVNLFMENPKVKTQRNLEHALYYDPEIYLQDLEIYIEYFLEKKNFASAVDLIVKLKDLKKACAYLIKHFSADQHMALVNAGSILAIELAKHYLRDARNIGNIRLAMKLDPELAKREPAVVFRVLAADQQFEDAYTLYQRCSDGINFDRNCCSLASTYFHQESEKKLKTGRDFRGSTDWEKAASLYSQALTASRKAYELNPCDDRNEHYTSSKRFYAQILVDADEAENTDISKCKIAHIIYAIKLLKSSQPTDSIEKEYHRKALVKALMRKVDYFCELIRVPATYSANLDVQKEHLAEHTKNFKRILESLKEIVNLLEGTKDREQKLILGKAYFLLGDINYFFDLNENNLQYFRKAVDTVPLNPFYNLRYYERLVVKQETYRDKGIERLKELGFEVFDWLDWDKERWDQNFRISNIKQIHLLEETAKPSGWFSSFSFG</sequence>
<accession>A0A364LGU9</accession>
<dbReference type="Proteomes" id="UP000249458">
    <property type="component" value="Unassembled WGS sequence"/>
</dbReference>
<dbReference type="AlphaFoldDB" id="A0A364LGU9"/>
<organism evidence="1 2">
    <name type="scientific">Legionella quinlivanii</name>
    <dbReference type="NCBI Taxonomy" id="45073"/>
    <lineage>
        <taxon>Bacteria</taxon>
        <taxon>Pseudomonadati</taxon>
        <taxon>Pseudomonadota</taxon>
        <taxon>Gammaproteobacteria</taxon>
        <taxon>Legionellales</taxon>
        <taxon>Legionellaceae</taxon>
        <taxon>Legionella</taxon>
    </lineage>
</organism>
<gene>
    <name evidence="1" type="ORF">B1207_12130</name>
</gene>
<evidence type="ECO:0000313" key="1">
    <source>
        <dbReference type="EMBL" id="RAP35445.1"/>
    </source>
</evidence>
<name>A0A364LGU9_9GAMM</name>
<dbReference type="EMBL" id="MVJN01000009">
    <property type="protein sequence ID" value="RAP35445.1"/>
    <property type="molecule type" value="Genomic_DNA"/>
</dbReference>
<proteinExistence type="predicted"/>
<protein>
    <submittedName>
        <fullName evidence="1">Uncharacterized protein</fullName>
    </submittedName>
</protein>
<dbReference type="RefSeq" id="WP_112220227.1">
    <property type="nucleotide sequence ID" value="NZ_MVJN01000009.1"/>
</dbReference>
<evidence type="ECO:0000313" key="2">
    <source>
        <dbReference type="Proteomes" id="UP000249458"/>
    </source>
</evidence>
<comment type="caution">
    <text evidence="1">The sequence shown here is derived from an EMBL/GenBank/DDBJ whole genome shotgun (WGS) entry which is preliminary data.</text>
</comment>